<gene>
    <name evidence="1" type="ORF">BV133_3518</name>
</gene>
<protein>
    <submittedName>
        <fullName evidence="1">Uncharacterized protein</fullName>
    </submittedName>
</protein>
<dbReference type="EMBL" id="AP014854">
    <property type="protein sequence ID" value="BAS01112.1"/>
    <property type="molecule type" value="Genomic_DNA"/>
</dbReference>
<name>A0A182D7G4_BLAVI</name>
<reference evidence="1" key="1">
    <citation type="journal article" date="2015" name="Genome Announc.">
        <title>Complete Genome Sequence of the Bacteriochlorophyll b-Producing Photosynthetic Bacterium Blastochloris viridis.</title>
        <authorList>
            <person name="Tsukatani Y."/>
            <person name="Hirose Y."/>
            <person name="Harada J."/>
            <person name="Misawa N."/>
            <person name="Mori K."/>
            <person name="Inoue K."/>
            <person name="Tamiaki H."/>
        </authorList>
    </citation>
    <scope>NUCLEOTIDE SEQUENCE [LARGE SCALE GENOMIC DNA]</scope>
    <source>
        <strain evidence="1">DSM 133</strain>
    </source>
</reference>
<organism evidence="1">
    <name type="scientific">Blastochloris viridis</name>
    <name type="common">Rhodopseudomonas viridis</name>
    <dbReference type="NCBI Taxonomy" id="1079"/>
    <lineage>
        <taxon>Bacteria</taxon>
        <taxon>Pseudomonadati</taxon>
        <taxon>Pseudomonadota</taxon>
        <taxon>Alphaproteobacteria</taxon>
        <taxon>Hyphomicrobiales</taxon>
        <taxon>Blastochloridaceae</taxon>
        <taxon>Blastochloris</taxon>
    </lineage>
</organism>
<proteinExistence type="predicted"/>
<accession>A0A182D7G4</accession>
<sequence length="162" mass="18039">MMTISNRISLDELRRMAVGDIAALSAEQLALLQDEAADALRRAKTVCEWLDGAIVFKYGDRAHAARQAAGKDTGTIRLIDGTVTIVADLPKKVEWDQDRLAEIVERIRSAGDDPTQYVDIAFKVPERKYAAWPNAIRTVFESARTVRTGALKIELLTRRDAQ</sequence>
<dbReference type="AlphaFoldDB" id="A0A182D7G4"/>
<evidence type="ECO:0000313" key="1">
    <source>
        <dbReference type="EMBL" id="BAS01112.1"/>
    </source>
</evidence>
<dbReference type="PATRIC" id="fig|1079.8.peg.3620"/>